<organism evidence="1 2">
    <name type="scientific">Acaulospora colombiana</name>
    <dbReference type="NCBI Taxonomy" id="27376"/>
    <lineage>
        <taxon>Eukaryota</taxon>
        <taxon>Fungi</taxon>
        <taxon>Fungi incertae sedis</taxon>
        <taxon>Mucoromycota</taxon>
        <taxon>Glomeromycotina</taxon>
        <taxon>Glomeromycetes</taxon>
        <taxon>Diversisporales</taxon>
        <taxon>Acaulosporaceae</taxon>
        <taxon>Acaulospora</taxon>
    </lineage>
</organism>
<reference evidence="1" key="1">
    <citation type="submission" date="2021-06" db="EMBL/GenBank/DDBJ databases">
        <authorList>
            <person name="Kallberg Y."/>
            <person name="Tangrot J."/>
            <person name="Rosling A."/>
        </authorList>
    </citation>
    <scope>NUCLEOTIDE SEQUENCE</scope>
    <source>
        <strain evidence="1">CL356</strain>
    </source>
</reference>
<evidence type="ECO:0000313" key="2">
    <source>
        <dbReference type="Proteomes" id="UP000789525"/>
    </source>
</evidence>
<evidence type="ECO:0000313" key="1">
    <source>
        <dbReference type="EMBL" id="CAG8569017.1"/>
    </source>
</evidence>
<dbReference type="Proteomes" id="UP000789525">
    <property type="component" value="Unassembled WGS sequence"/>
</dbReference>
<keyword evidence="2" id="KW-1185">Reference proteome</keyword>
<feature type="non-terminal residue" evidence="1">
    <location>
        <position position="328"/>
    </location>
</feature>
<name>A0ACA9M5S1_9GLOM</name>
<comment type="caution">
    <text evidence="1">The sequence shown here is derived from an EMBL/GenBank/DDBJ whole genome shotgun (WGS) entry which is preliminary data.</text>
</comment>
<sequence length="328" mass="37774">MESPRICYSNGKVVLAEPEVPLLLQNLLSSQDNTLKNFHDKIHLYNSAFTFASVGIRFDHKLTNMKSGIYTFHVQGSFYHRIDLLLPESSSEPHYLQMYIWDTQNELHHRTNIIPNSNLNPAIVQALKEMFGEVNPYVINLRYISKLHVKDIANLIMLIHTDIPGLDQRTHNVPTAPQVKGAKNYKELKVVDNVLCATFKESAQHRGFLENDDEHRQCMAEAREFQMSNQLRNLFATLLVFGDIADDFAYRGIPEDQLQIQAVLQSLNIFLQRHMKTVADYDLPELFLEINIGELPRILLEKSSYHITPEDLAKANMLNEAQRVVFDE</sequence>
<gene>
    <name evidence="1" type="ORF">ACOLOM_LOCUS5528</name>
</gene>
<protein>
    <submittedName>
        <fullName evidence="1">11800_t:CDS:1</fullName>
    </submittedName>
</protein>
<proteinExistence type="predicted"/>
<accession>A0ACA9M5S1</accession>
<dbReference type="EMBL" id="CAJVPT010010301">
    <property type="protein sequence ID" value="CAG8569017.1"/>
    <property type="molecule type" value="Genomic_DNA"/>
</dbReference>